<dbReference type="SUPFAM" id="SSF50494">
    <property type="entry name" value="Trypsin-like serine proteases"/>
    <property type="match status" value="9"/>
</dbReference>
<feature type="domain" description="Peptidase S1" evidence="10">
    <location>
        <begin position="541"/>
        <end position="779"/>
    </location>
</feature>
<keyword evidence="9" id="KW-1205">Fibrinolytic toxin</keyword>
<dbReference type="InterPro" id="IPR001254">
    <property type="entry name" value="Trypsin_dom"/>
</dbReference>
<dbReference type="GO" id="GO:0004252">
    <property type="term" value="F:serine-type endopeptidase activity"/>
    <property type="evidence" value="ECO:0007669"/>
    <property type="project" value="InterPro"/>
</dbReference>
<dbReference type="InterPro" id="IPR009003">
    <property type="entry name" value="Peptidase_S1_PA"/>
</dbReference>
<keyword evidence="5" id="KW-0720">Serine protease</keyword>
<evidence type="ECO:0000313" key="11">
    <source>
        <dbReference type="EMBL" id="PCG72143.1"/>
    </source>
</evidence>
<keyword evidence="7" id="KW-1199">Hemostasis impairing toxin</keyword>
<dbReference type="GO" id="GO:0090729">
    <property type="term" value="F:toxin activity"/>
    <property type="evidence" value="ECO:0007669"/>
    <property type="project" value="UniProtKB-KW"/>
</dbReference>
<sequence length="1850" mass="202478">MIQITSIVFMISYISVIESLKPKVVDGVKASIKDFPHSVFIGVNCAEADGNKVGWICGASILNVRVVLSAAHCMYGCTSDSVFSVFVGHANRKNGIHSSAHSFLFHEDYSSMKVDNDIGLIRLRTPLTLNKRVMKVALMRKPPYYEKALIAGWGMTNEYTEAIGNDLMYIEQYVWKGDSCRQLINNQPKGTICASSGNPNSYSSRCRRQVNLVSSLRTVVFCFLMLVITNAICCSCNKISPRPVNWFTSLVYTAVSCRKMGFWVCGSSIVNERVLLTAAHCMENCLKHYTVMVSVGHKSQDQGQSRSASNFYIHSKYDSPSISNDIALILLKKDLKFGRSVQRVALMRIPPNDQIAEVAGWGIVDVETGELAKNLQYIKKRLIKTSVCQDRTKSLPEGTICADSYESEPYITEGRAKGQASTVSDFYVHEEHNTDSSCSDIALARLKTDMQLGNLVQRVAVLRRPPNVKVAELAGWGLINEQVAVNAKTLQKTKQIIIKRPECQRRMKNIPQGAFCGDSMDGHSFASGLLGFIACEKKPMIVDGDVARIEDFPHSALMSIQCKFRYGERAIFQCGASILNHRITMSAAHCLVDCGPGSRASISVGKNTIGGQKTLVKRYVIHEHYDGWEVINDIALMNLRTALNFGIKVQRVALMANPPYNEKAIVAGWGLVNEETLEESPYLHYVDQYVWTAKDCKVMLGRAAAGTLCASSRNITSFASKGDSGSALVVRGYIQIGIVSYKVPRVSRSLVVYTDTGLLGFIACEKKPMIVDGTAARIEDFPHSALVGIRCNFQYGERRYFQCGASILNQRIAMSAAHCLAECAPGSTASISVGKNTIGGQVASVKSYIMHENYHGPPDTKNDIVLMYLKTSLNFGIKVKRVALMANPPYKEKATVAGWGLVNEVTLEKSPYLHHIDQYVRTAKECKAMLGQIPAGSLCASSGNIEAYASSLLGFIAYEKKPMIVDGTAARIEDFPHSALMGIRCNFRYGDRRYFQCGASILNQRIAMSAAHCLAECAPGSTASISVGKNTIGGQVASVKSYIMHENYHGPPDTKNDIVLMYLKTPLNFGIKVKRVALMANPPYKEKATVAGWGLVNEVTLEKSPYLHYIDQYVRTAKECKAMLGQIPAGSLCASSGNIEAYASSLLGFIAYEKKPMIVDGTAARIEDFPHSALMGIRCNFRYGDRRYFQCGASILNQRIAMSAAHCLAECAPGSTASISVGKNTIGGQVASVKSYIMHENYHGPPDTKNDIVLMYLKTPLNFGIKVKRVALMANPPYKEKATVAGWGLVNEVTLEKSPYLHYIDQYVRTAKECKAMLGQIPAGSLCASSGNIEAYASRGDSGSALVVRGYIQIGIVSYKIPDISRSLVVYTDTGLLGFIACEKKPMIVDGTVARIEDFPHSALMGIQCKFRYGERIIFQCGASILNHRIAMSAAHCLAKCGPGSTASISVGQNTIGVQMASVDRYVIHEHYHGSPGLINDIALMYLKTSLNFGIKVQRVALMANPPYKEKATVAGWGLVNEEPLKKSPYLHYVDQYVRTAKECKAILGEVPAGTLCASSGNIKSYASRGDSGSALVVRGYIQIGIVSFRDPSISRSLVVYTDTGLLGFIACEKKTMIVDGTVAKIEDFPHSALMGIQCKSRYGERIIFQCGASILNHRIAMSAAHCMANCEPGSRASISVGKNTIGGQVASVKRYVIHEHYHGSLFYNDIVVMNLRTALDFGIKVKRVALMANPPYNEKAIVAGWGLVNEVTLEKSPYLHYVDQYVRTAKDCKAILGEVPAGTFCANSRNIKSYASSGDSGSALVVRGYIQIGIVSFKDPSISRSLVVYTDIGYFYDWITHHTKMLYCA</sequence>
<accession>A0A2A4JL27</accession>
<comment type="function">
    <text evidence="8">Fibrinolytic activity; shows preferential cleavage of Arg-Gly bonds in all three fibrinogen chains. Contact with the caterpillars causes severe bleeding, due the anticoagulant effect of the protein.</text>
</comment>
<dbReference type="STRING" id="7102.A0A2A4JL27"/>
<evidence type="ECO:0000256" key="2">
    <source>
        <dbReference type="ARBA" id="ARBA00022656"/>
    </source>
</evidence>
<dbReference type="FunFam" id="2.40.10.10:FF:000068">
    <property type="entry name" value="transmembrane protease serine 2"/>
    <property type="match status" value="1"/>
</dbReference>
<keyword evidence="3" id="KW-0645">Protease</keyword>
<evidence type="ECO:0000256" key="8">
    <source>
        <dbReference type="ARBA" id="ARBA00055534"/>
    </source>
</evidence>
<dbReference type="PROSITE" id="PS50240">
    <property type="entry name" value="TRYPSIN_DOM"/>
    <property type="match status" value="7"/>
</dbReference>
<gene>
    <name evidence="11" type="ORF">B5V51_1127</name>
</gene>
<proteinExistence type="predicted"/>
<dbReference type="SMART" id="SM00020">
    <property type="entry name" value="Tryp_SPc"/>
    <property type="match status" value="8"/>
</dbReference>
<name>A0A2A4JL27_HELVI</name>
<evidence type="ECO:0000256" key="6">
    <source>
        <dbReference type="ARBA" id="ARBA00023157"/>
    </source>
</evidence>
<keyword evidence="6" id="KW-1015">Disulfide bond</keyword>
<evidence type="ECO:0000256" key="3">
    <source>
        <dbReference type="ARBA" id="ARBA00022670"/>
    </source>
</evidence>
<dbReference type="InterPro" id="IPR018114">
    <property type="entry name" value="TRYPSIN_HIS"/>
</dbReference>
<evidence type="ECO:0000256" key="4">
    <source>
        <dbReference type="ARBA" id="ARBA00022801"/>
    </source>
</evidence>
<evidence type="ECO:0000256" key="9">
    <source>
        <dbReference type="ARBA" id="ARBA00084094"/>
    </source>
</evidence>
<feature type="domain" description="Peptidase S1" evidence="10">
    <location>
        <begin position="1618"/>
        <end position="1845"/>
    </location>
</feature>
<dbReference type="Gene3D" id="2.40.10.10">
    <property type="entry name" value="Trypsin-like serine proteases"/>
    <property type="match status" value="9"/>
</dbReference>
<dbReference type="PROSITE" id="PS00134">
    <property type="entry name" value="TRYPSIN_HIS"/>
    <property type="match status" value="4"/>
</dbReference>
<feature type="domain" description="Peptidase S1" evidence="10">
    <location>
        <begin position="24"/>
        <end position="264"/>
    </location>
</feature>
<comment type="subcellular location">
    <subcellularLocation>
        <location evidence="1">Secreted</location>
        <location evidence="1">Extracellular space</location>
    </subcellularLocation>
</comment>
<dbReference type="PANTHER" id="PTHR24276">
    <property type="entry name" value="POLYSERASE-RELATED"/>
    <property type="match status" value="1"/>
</dbReference>
<dbReference type="InterPro" id="IPR043504">
    <property type="entry name" value="Peptidase_S1_PA_chymotrypsin"/>
</dbReference>
<evidence type="ECO:0000256" key="1">
    <source>
        <dbReference type="ARBA" id="ARBA00004239"/>
    </source>
</evidence>
<dbReference type="Pfam" id="PF00089">
    <property type="entry name" value="Trypsin"/>
    <property type="match status" value="9"/>
</dbReference>
<evidence type="ECO:0000256" key="7">
    <source>
        <dbReference type="ARBA" id="ARBA00023240"/>
    </source>
</evidence>
<dbReference type="CDD" id="cd00190">
    <property type="entry name" value="Tryp_SPc"/>
    <property type="match status" value="1"/>
</dbReference>
<dbReference type="PANTHER" id="PTHR24276:SF98">
    <property type="entry name" value="FI18310P1-RELATED"/>
    <property type="match status" value="1"/>
</dbReference>
<organism evidence="11">
    <name type="scientific">Heliothis virescens</name>
    <name type="common">Tobacco budworm moth</name>
    <dbReference type="NCBI Taxonomy" id="7102"/>
    <lineage>
        <taxon>Eukaryota</taxon>
        <taxon>Metazoa</taxon>
        <taxon>Ecdysozoa</taxon>
        <taxon>Arthropoda</taxon>
        <taxon>Hexapoda</taxon>
        <taxon>Insecta</taxon>
        <taxon>Pterygota</taxon>
        <taxon>Neoptera</taxon>
        <taxon>Endopterygota</taxon>
        <taxon>Lepidoptera</taxon>
        <taxon>Glossata</taxon>
        <taxon>Ditrysia</taxon>
        <taxon>Noctuoidea</taxon>
        <taxon>Noctuidae</taxon>
        <taxon>Heliothinae</taxon>
        <taxon>Heliothis</taxon>
    </lineage>
</organism>
<reference evidence="11" key="1">
    <citation type="submission" date="2017-09" db="EMBL/GenBank/DDBJ databases">
        <title>Contemporary evolution of a Lepidopteran species, Heliothis virescens, in response to modern agricultural practices.</title>
        <authorList>
            <person name="Fritz M.L."/>
            <person name="Deyonke A.M."/>
            <person name="Papanicolaou A."/>
            <person name="Micinski S."/>
            <person name="Westbrook J."/>
            <person name="Gould F."/>
        </authorList>
    </citation>
    <scope>NUCLEOTIDE SEQUENCE [LARGE SCALE GENOMIC DNA]</scope>
    <source>
        <strain evidence="11">HvINT-</strain>
        <tissue evidence="11">Whole body</tissue>
    </source>
</reference>
<feature type="domain" description="Peptidase S1" evidence="10">
    <location>
        <begin position="265"/>
        <end position="476"/>
    </location>
</feature>
<feature type="domain" description="Peptidase S1" evidence="10">
    <location>
        <begin position="1158"/>
        <end position="1380"/>
    </location>
</feature>
<dbReference type="GO" id="GO:0005576">
    <property type="term" value="C:extracellular region"/>
    <property type="evidence" value="ECO:0007669"/>
    <property type="project" value="UniProtKB-SubCell"/>
</dbReference>
<protein>
    <recommendedName>
        <fullName evidence="10">Peptidase S1 domain-containing protein</fullName>
    </recommendedName>
</protein>
<keyword evidence="2" id="KW-0800">Toxin</keyword>
<dbReference type="InterPro" id="IPR050430">
    <property type="entry name" value="Peptidase_S1"/>
</dbReference>
<evidence type="ECO:0000259" key="10">
    <source>
        <dbReference type="PROSITE" id="PS50240"/>
    </source>
</evidence>
<comment type="caution">
    <text evidence="11">The sequence shown here is derived from an EMBL/GenBank/DDBJ whole genome shotgun (WGS) entry which is preliminary data.</text>
</comment>
<dbReference type="EMBL" id="NWSH01001202">
    <property type="protein sequence ID" value="PCG72143.1"/>
    <property type="molecule type" value="Genomic_DNA"/>
</dbReference>
<dbReference type="GO" id="GO:0006508">
    <property type="term" value="P:proteolysis"/>
    <property type="evidence" value="ECO:0007669"/>
    <property type="project" value="UniProtKB-KW"/>
</dbReference>
<keyword evidence="4" id="KW-0378">Hydrolase</keyword>
<feature type="domain" description="Peptidase S1" evidence="10">
    <location>
        <begin position="770"/>
        <end position="1115"/>
    </location>
</feature>
<feature type="domain" description="Peptidase S1" evidence="10">
    <location>
        <begin position="1388"/>
        <end position="1610"/>
    </location>
</feature>
<evidence type="ECO:0000256" key="5">
    <source>
        <dbReference type="ARBA" id="ARBA00022825"/>
    </source>
</evidence>